<protein>
    <submittedName>
        <fullName evidence="3">Uncharacterized protein</fullName>
    </submittedName>
</protein>
<name>A0A6A5BFP3_NAEFO</name>
<dbReference type="VEuPathDB" id="AmoebaDB:NF0121830"/>
<feature type="transmembrane region" description="Helical" evidence="2">
    <location>
        <begin position="163"/>
        <end position="189"/>
    </location>
</feature>
<feature type="region of interest" description="Disordered" evidence="1">
    <location>
        <begin position="366"/>
        <end position="430"/>
    </location>
</feature>
<reference evidence="3 4" key="1">
    <citation type="journal article" date="2019" name="Sci. Rep.">
        <title>Nanopore sequencing improves the draft genome of the human pathogenic amoeba Naegleria fowleri.</title>
        <authorList>
            <person name="Liechti N."/>
            <person name="Schurch N."/>
            <person name="Bruggmann R."/>
            <person name="Wittwer M."/>
        </authorList>
    </citation>
    <scope>NUCLEOTIDE SEQUENCE [LARGE SCALE GENOMIC DNA]</scope>
    <source>
        <strain evidence="3 4">ATCC 30894</strain>
    </source>
</reference>
<feature type="transmembrane region" description="Helical" evidence="2">
    <location>
        <begin position="303"/>
        <end position="327"/>
    </location>
</feature>
<feature type="transmembrane region" description="Helical" evidence="2">
    <location>
        <begin position="67"/>
        <end position="89"/>
    </location>
</feature>
<dbReference type="VEuPathDB" id="AmoebaDB:NfTy_082470"/>
<dbReference type="VEuPathDB" id="AmoebaDB:FDP41_010102"/>
<evidence type="ECO:0000256" key="1">
    <source>
        <dbReference type="SAM" id="MobiDB-lite"/>
    </source>
</evidence>
<dbReference type="OMA" id="ICVFLEM"/>
<keyword evidence="4" id="KW-1185">Reference proteome</keyword>
<dbReference type="Proteomes" id="UP000444721">
    <property type="component" value="Unassembled WGS sequence"/>
</dbReference>
<dbReference type="GeneID" id="68117317"/>
<dbReference type="RefSeq" id="XP_044556595.1">
    <property type="nucleotide sequence ID" value="XM_044700365.1"/>
</dbReference>
<gene>
    <name evidence="3" type="ORF">FDP41_010102</name>
</gene>
<keyword evidence="2" id="KW-0812">Transmembrane</keyword>
<keyword evidence="2" id="KW-1133">Transmembrane helix</keyword>
<evidence type="ECO:0000313" key="3">
    <source>
        <dbReference type="EMBL" id="KAF0971879.1"/>
    </source>
</evidence>
<sequence length="479" mass="53552">MSSLQSNQFANVTVDYYLPVWAASMSIGNSTLYICCFIIYLMCLAGFIIRVSRRQQAQQQLKKNHKILFSLVVIQVLIQCFNLTVRLIADSMAIRMRQIAESGQLVAWNFFLATNILTGLATFFMFTNFVTLFVILFFVQKMFWKTALLTRAISKIAHRRIEILMNVVTVIFCIGVELIVCLATTFYILRKLEMVTKTVAIGVYVGCIVIVLGMLLFDTVMAVTSGVLVIRTIKETTREVAKSAQLSRISSFSSDFKNFEKRVQSPFKITFGLLLGLIICVFLEMVAVALSQSINDFENFKSLWHFVNCLGVLVFAVLVLCLFYPMFGGTDRAIMEIEKRQKHLMNALHETTTNRLISNVIIPSSNGSSSDSATMVASSPITPVSSPSNSSTVLIPEKRCDEMDDSQMSSHAGDSHEDSSMAMDKTQSDTNQSNIHAVNIHQNVDMNLDDNKVIPFRQLSQTSISSIEGHNTSMNTTVI</sequence>
<feature type="transmembrane region" description="Helical" evidence="2">
    <location>
        <begin position="201"/>
        <end position="230"/>
    </location>
</feature>
<keyword evidence="2" id="KW-0472">Membrane</keyword>
<comment type="caution">
    <text evidence="3">The sequence shown here is derived from an EMBL/GenBank/DDBJ whole genome shotgun (WGS) entry which is preliminary data.</text>
</comment>
<dbReference type="AlphaFoldDB" id="A0A6A5BFP3"/>
<feature type="transmembrane region" description="Helical" evidence="2">
    <location>
        <begin position="20"/>
        <end position="47"/>
    </location>
</feature>
<evidence type="ECO:0000256" key="2">
    <source>
        <dbReference type="SAM" id="Phobius"/>
    </source>
</evidence>
<dbReference type="OrthoDB" id="10371173at2759"/>
<evidence type="ECO:0000313" key="4">
    <source>
        <dbReference type="Proteomes" id="UP000444721"/>
    </source>
</evidence>
<feature type="transmembrane region" description="Helical" evidence="2">
    <location>
        <begin position="271"/>
        <end position="291"/>
    </location>
</feature>
<feature type="transmembrane region" description="Helical" evidence="2">
    <location>
        <begin position="109"/>
        <end position="139"/>
    </location>
</feature>
<organism evidence="3 4">
    <name type="scientific">Naegleria fowleri</name>
    <name type="common">Brain eating amoeba</name>
    <dbReference type="NCBI Taxonomy" id="5763"/>
    <lineage>
        <taxon>Eukaryota</taxon>
        <taxon>Discoba</taxon>
        <taxon>Heterolobosea</taxon>
        <taxon>Tetramitia</taxon>
        <taxon>Eutetramitia</taxon>
        <taxon>Vahlkampfiidae</taxon>
        <taxon>Naegleria</taxon>
    </lineage>
</organism>
<proteinExistence type="predicted"/>
<feature type="compositionally biased region" description="Low complexity" evidence="1">
    <location>
        <begin position="366"/>
        <end position="395"/>
    </location>
</feature>
<dbReference type="EMBL" id="VFQX01000074">
    <property type="protein sequence ID" value="KAF0971879.1"/>
    <property type="molecule type" value="Genomic_DNA"/>
</dbReference>
<accession>A0A6A5BFP3</accession>